<dbReference type="Pfam" id="PF00615">
    <property type="entry name" value="RGS"/>
    <property type="match status" value="1"/>
</dbReference>
<feature type="domain" description="RGS" evidence="2">
    <location>
        <begin position="105"/>
        <end position="212"/>
    </location>
</feature>
<dbReference type="PANTHER" id="PTHR46583">
    <property type="entry name" value="REGULATOR OF G-PROTEIN SIGNALING 22"/>
    <property type="match status" value="1"/>
</dbReference>
<name>A0A8S3ZBS4_9EUPU</name>
<evidence type="ECO:0000256" key="1">
    <source>
        <dbReference type="SAM" id="MobiDB-lite"/>
    </source>
</evidence>
<dbReference type="GO" id="GO:0001965">
    <property type="term" value="F:G-protein alpha-subunit binding"/>
    <property type="evidence" value="ECO:0007669"/>
    <property type="project" value="InterPro"/>
</dbReference>
<dbReference type="InterPro" id="IPR042651">
    <property type="entry name" value="Rgs22"/>
</dbReference>
<dbReference type="PANTHER" id="PTHR46583:SF2">
    <property type="entry name" value="RGS DOMAIN-CONTAINING PROTEIN"/>
    <property type="match status" value="1"/>
</dbReference>
<dbReference type="Proteomes" id="UP000678393">
    <property type="component" value="Unassembled WGS sequence"/>
</dbReference>
<sequence>KSNGEEQNRASKNSTGSKRKSSSRSRAATSSTEDAFLRGARVLSAPVNFEEFLKMPKFNLTDLEAIFGGPNFIQFDKEGISEEQTETDIRNMEGRLKMSAQQVKELLLGSQRGFERFREFLQGTTGEHLLAFWLECENFKDSMEDLSESEVMEIRPMFFRNIQDKFKLKLTADAVEQINRAASNNGLSYNIFLRAQYDVLRRLRAYWVPRFIIHCEMTKNNQLPSWPSISLVHSVPVLPEDIKDYANKLP</sequence>
<dbReference type="AlphaFoldDB" id="A0A8S3ZBS4"/>
<evidence type="ECO:0000313" key="4">
    <source>
        <dbReference type="Proteomes" id="UP000678393"/>
    </source>
</evidence>
<reference evidence="3" key="1">
    <citation type="submission" date="2021-04" db="EMBL/GenBank/DDBJ databases">
        <authorList>
            <consortium name="Molecular Ecology Group"/>
        </authorList>
    </citation>
    <scope>NUCLEOTIDE SEQUENCE</scope>
</reference>
<evidence type="ECO:0000313" key="3">
    <source>
        <dbReference type="EMBL" id="CAG5126803.1"/>
    </source>
</evidence>
<dbReference type="EMBL" id="CAJHNH020002458">
    <property type="protein sequence ID" value="CAG5126803.1"/>
    <property type="molecule type" value="Genomic_DNA"/>
</dbReference>
<dbReference type="GO" id="GO:0005737">
    <property type="term" value="C:cytoplasm"/>
    <property type="evidence" value="ECO:0007669"/>
    <property type="project" value="TreeGrafter"/>
</dbReference>
<comment type="caution">
    <text evidence="3">The sequence shown here is derived from an EMBL/GenBank/DDBJ whole genome shotgun (WGS) entry which is preliminary data.</text>
</comment>
<dbReference type="Gene3D" id="1.10.167.10">
    <property type="entry name" value="Regulator of G-protein Signalling 4, domain 2"/>
    <property type="match status" value="1"/>
</dbReference>
<evidence type="ECO:0000259" key="2">
    <source>
        <dbReference type="PROSITE" id="PS50132"/>
    </source>
</evidence>
<protein>
    <recommendedName>
        <fullName evidence="2">RGS domain-containing protein</fullName>
    </recommendedName>
</protein>
<dbReference type="SUPFAM" id="SSF48097">
    <property type="entry name" value="Regulator of G-protein signaling, RGS"/>
    <property type="match status" value="1"/>
</dbReference>
<dbReference type="InterPro" id="IPR016137">
    <property type="entry name" value="RGS"/>
</dbReference>
<proteinExistence type="predicted"/>
<feature type="region of interest" description="Disordered" evidence="1">
    <location>
        <begin position="1"/>
        <end position="32"/>
    </location>
</feature>
<dbReference type="OrthoDB" id="10013157at2759"/>
<feature type="non-terminal residue" evidence="3">
    <location>
        <position position="250"/>
    </location>
</feature>
<dbReference type="InterPro" id="IPR036305">
    <property type="entry name" value="RGS_sf"/>
</dbReference>
<dbReference type="SMART" id="SM00315">
    <property type="entry name" value="RGS"/>
    <property type="match status" value="1"/>
</dbReference>
<dbReference type="GO" id="GO:0005634">
    <property type="term" value="C:nucleus"/>
    <property type="evidence" value="ECO:0007669"/>
    <property type="project" value="TreeGrafter"/>
</dbReference>
<gene>
    <name evidence="3" type="ORF">CUNI_LOCUS12361</name>
</gene>
<accession>A0A8S3ZBS4</accession>
<dbReference type="PROSITE" id="PS50132">
    <property type="entry name" value="RGS"/>
    <property type="match status" value="1"/>
</dbReference>
<organism evidence="3 4">
    <name type="scientific">Candidula unifasciata</name>
    <dbReference type="NCBI Taxonomy" id="100452"/>
    <lineage>
        <taxon>Eukaryota</taxon>
        <taxon>Metazoa</taxon>
        <taxon>Spiralia</taxon>
        <taxon>Lophotrochozoa</taxon>
        <taxon>Mollusca</taxon>
        <taxon>Gastropoda</taxon>
        <taxon>Heterobranchia</taxon>
        <taxon>Euthyneura</taxon>
        <taxon>Panpulmonata</taxon>
        <taxon>Eupulmonata</taxon>
        <taxon>Stylommatophora</taxon>
        <taxon>Helicina</taxon>
        <taxon>Helicoidea</taxon>
        <taxon>Geomitridae</taxon>
        <taxon>Candidula</taxon>
    </lineage>
</organism>
<keyword evidence="4" id="KW-1185">Reference proteome</keyword>
<dbReference type="InterPro" id="IPR044926">
    <property type="entry name" value="RGS_subdomain_2"/>
</dbReference>
<dbReference type="GO" id="GO:0009966">
    <property type="term" value="P:regulation of signal transduction"/>
    <property type="evidence" value="ECO:0007669"/>
    <property type="project" value="InterPro"/>
</dbReference>
<feature type="non-terminal residue" evidence="3">
    <location>
        <position position="1"/>
    </location>
</feature>